<name>A0A447IK87_9RHOB</name>
<gene>
    <name evidence="1" type="ORF">PARHAE_01088</name>
</gene>
<sequence length="328" mass="34223">MFMRNLGHVTRYFSAEGADGGAGGDGGAAADAAAAAAAAGAEAGAGDGGAKWFEDARIPEDARTWMTAKGVTAAADPSEAILKMVGMGQAADRRFGRPIDQVIDKPGKDQSLAEWRRAHADAFDLPADASGYEITRPEGLTDDIAWNDDLAGKFREKAFELGLSPQDAQEVANMYAGHIAELNGSIERDMREAEAKLSAELDREWGKDAEVKTTRARQAAAALAEQAGLDAEGIKAVVGLLSSGAPGQTLAIKMFAALGEGMAEDKGIGLRAGASGFGMSKEEATAEFNKFMAPDGEWAKASAARDSEAIARLRPQFDRLAKMAAGAK</sequence>
<keyword evidence="2" id="KW-1185">Reference proteome</keyword>
<proteinExistence type="predicted"/>
<dbReference type="AlphaFoldDB" id="A0A447IK87"/>
<dbReference type="Proteomes" id="UP000270743">
    <property type="component" value="Unassembled WGS sequence"/>
</dbReference>
<organism evidence="1 2">
    <name type="scientific">Paracoccus haematequi</name>
    <dbReference type="NCBI Taxonomy" id="2491866"/>
    <lineage>
        <taxon>Bacteria</taxon>
        <taxon>Pseudomonadati</taxon>
        <taxon>Pseudomonadota</taxon>
        <taxon>Alphaproteobacteria</taxon>
        <taxon>Rhodobacterales</taxon>
        <taxon>Paracoccaceae</taxon>
        <taxon>Paracoccus</taxon>
    </lineage>
</organism>
<protein>
    <submittedName>
        <fullName evidence="1">Uncharacterized protein</fullName>
    </submittedName>
</protein>
<reference evidence="1 2" key="1">
    <citation type="submission" date="2018-12" db="EMBL/GenBank/DDBJ databases">
        <authorList>
            <person name="Criscuolo A."/>
        </authorList>
    </citation>
    <scope>NUCLEOTIDE SEQUENCE [LARGE SCALE GENOMIC DNA]</scope>
    <source>
        <strain evidence="1">ACIP1116241</strain>
    </source>
</reference>
<accession>A0A447IK87</accession>
<evidence type="ECO:0000313" key="2">
    <source>
        <dbReference type="Proteomes" id="UP000270743"/>
    </source>
</evidence>
<dbReference type="RefSeq" id="WP_164555155.1">
    <property type="nucleotide sequence ID" value="NZ_UZWE01000024.1"/>
</dbReference>
<dbReference type="EMBL" id="UZWE01000024">
    <property type="protein sequence ID" value="VDS07908.1"/>
    <property type="molecule type" value="Genomic_DNA"/>
</dbReference>
<evidence type="ECO:0000313" key="1">
    <source>
        <dbReference type="EMBL" id="VDS07908.1"/>
    </source>
</evidence>